<comment type="subcellular location">
    <subcellularLocation>
        <location evidence="2">Membrane</location>
    </subcellularLocation>
</comment>
<dbReference type="RefSeq" id="WP_145345660.1">
    <property type="nucleotide sequence ID" value="NZ_CP036261.1"/>
</dbReference>
<dbReference type="SMART" id="SM00304">
    <property type="entry name" value="HAMP"/>
    <property type="match status" value="1"/>
</dbReference>
<dbReference type="OrthoDB" id="9786919at2"/>
<dbReference type="PROSITE" id="PS50885">
    <property type="entry name" value="HAMP"/>
    <property type="match status" value="1"/>
</dbReference>
<comment type="catalytic activity">
    <reaction evidence="1">
        <text>ATP + protein L-histidine = ADP + protein N-phospho-L-histidine.</text>
        <dbReference type="EC" id="2.7.13.3"/>
    </reaction>
</comment>
<evidence type="ECO:0000313" key="14">
    <source>
        <dbReference type="EMBL" id="QDS88435.1"/>
    </source>
</evidence>
<dbReference type="CDD" id="cd06225">
    <property type="entry name" value="HAMP"/>
    <property type="match status" value="1"/>
</dbReference>
<feature type="transmembrane region" description="Helical" evidence="11">
    <location>
        <begin position="6"/>
        <end position="27"/>
    </location>
</feature>
<evidence type="ECO:0000256" key="6">
    <source>
        <dbReference type="ARBA" id="ARBA00022692"/>
    </source>
</evidence>
<evidence type="ECO:0000259" key="13">
    <source>
        <dbReference type="PROSITE" id="PS50885"/>
    </source>
</evidence>
<evidence type="ECO:0000256" key="5">
    <source>
        <dbReference type="ARBA" id="ARBA00022679"/>
    </source>
</evidence>
<dbReference type="InterPro" id="IPR050428">
    <property type="entry name" value="TCS_sensor_his_kinase"/>
</dbReference>
<dbReference type="InterPro" id="IPR004358">
    <property type="entry name" value="Sig_transdc_His_kin-like_C"/>
</dbReference>
<dbReference type="KEGG" id="ruv:EC9_26260"/>
<dbReference type="Gene3D" id="1.10.287.130">
    <property type="match status" value="1"/>
</dbReference>
<dbReference type="EMBL" id="CP036261">
    <property type="protein sequence ID" value="QDS88435.1"/>
    <property type="molecule type" value="Genomic_DNA"/>
</dbReference>
<evidence type="ECO:0000256" key="9">
    <source>
        <dbReference type="ARBA" id="ARBA00023012"/>
    </source>
</evidence>
<feature type="domain" description="Histidine kinase" evidence="12">
    <location>
        <begin position="257"/>
        <end position="473"/>
    </location>
</feature>
<dbReference type="SUPFAM" id="SSF158472">
    <property type="entry name" value="HAMP domain-like"/>
    <property type="match status" value="1"/>
</dbReference>
<dbReference type="Pfam" id="PF00512">
    <property type="entry name" value="HisKA"/>
    <property type="match status" value="1"/>
</dbReference>
<dbReference type="SUPFAM" id="SSF55874">
    <property type="entry name" value="ATPase domain of HSP90 chaperone/DNA topoisomerase II/histidine kinase"/>
    <property type="match status" value="1"/>
</dbReference>
<dbReference type="Pfam" id="PF02518">
    <property type="entry name" value="HATPase_c"/>
    <property type="match status" value="1"/>
</dbReference>
<evidence type="ECO:0000256" key="1">
    <source>
        <dbReference type="ARBA" id="ARBA00000085"/>
    </source>
</evidence>
<evidence type="ECO:0000256" key="4">
    <source>
        <dbReference type="ARBA" id="ARBA00022553"/>
    </source>
</evidence>
<dbReference type="AlphaFoldDB" id="A0A517M0M9"/>
<protein>
    <recommendedName>
        <fullName evidence="3">histidine kinase</fullName>
        <ecNumber evidence="3">2.7.13.3</ecNumber>
    </recommendedName>
</protein>
<keyword evidence="5 14" id="KW-0808">Transferase</keyword>
<accession>A0A517M0M9</accession>
<evidence type="ECO:0000259" key="12">
    <source>
        <dbReference type="PROSITE" id="PS50109"/>
    </source>
</evidence>
<evidence type="ECO:0000256" key="7">
    <source>
        <dbReference type="ARBA" id="ARBA00022777"/>
    </source>
</evidence>
<dbReference type="Pfam" id="PF00672">
    <property type="entry name" value="HAMP"/>
    <property type="match status" value="1"/>
</dbReference>
<keyword evidence="9" id="KW-0902">Two-component regulatory system</keyword>
<feature type="domain" description="HAMP" evidence="13">
    <location>
        <begin position="196"/>
        <end position="249"/>
    </location>
</feature>
<dbReference type="PANTHER" id="PTHR45436:SF5">
    <property type="entry name" value="SENSOR HISTIDINE KINASE TRCS"/>
    <property type="match status" value="1"/>
</dbReference>
<evidence type="ECO:0000256" key="11">
    <source>
        <dbReference type="SAM" id="Phobius"/>
    </source>
</evidence>
<keyword evidence="10 11" id="KW-0472">Membrane</keyword>
<evidence type="ECO:0000256" key="8">
    <source>
        <dbReference type="ARBA" id="ARBA00022989"/>
    </source>
</evidence>
<dbReference type="SMART" id="SM00387">
    <property type="entry name" value="HATPase_c"/>
    <property type="match status" value="1"/>
</dbReference>
<evidence type="ECO:0000256" key="3">
    <source>
        <dbReference type="ARBA" id="ARBA00012438"/>
    </source>
</evidence>
<dbReference type="InterPro" id="IPR003661">
    <property type="entry name" value="HisK_dim/P_dom"/>
</dbReference>
<dbReference type="PROSITE" id="PS50109">
    <property type="entry name" value="HIS_KIN"/>
    <property type="match status" value="1"/>
</dbReference>
<dbReference type="InterPro" id="IPR003660">
    <property type="entry name" value="HAMP_dom"/>
</dbReference>
<keyword evidence="7" id="KW-0418">Kinase</keyword>
<keyword evidence="6 11" id="KW-0812">Transmembrane</keyword>
<dbReference type="Gene3D" id="3.30.565.10">
    <property type="entry name" value="Histidine kinase-like ATPase, C-terminal domain"/>
    <property type="match status" value="1"/>
</dbReference>
<dbReference type="GO" id="GO:0005886">
    <property type="term" value="C:plasma membrane"/>
    <property type="evidence" value="ECO:0007669"/>
    <property type="project" value="TreeGrafter"/>
</dbReference>
<dbReference type="SUPFAM" id="SSF47384">
    <property type="entry name" value="Homodimeric domain of signal transducing histidine kinase"/>
    <property type="match status" value="1"/>
</dbReference>
<dbReference type="PRINTS" id="PR00344">
    <property type="entry name" value="BCTRLSENSOR"/>
</dbReference>
<dbReference type="Proteomes" id="UP000319557">
    <property type="component" value="Chromosome"/>
</dbReference>
<evidence type="ECO:0000313" key="15">
    <source>
        <dbReference type="Proteomes" id="UP000319557"/>
    </source>
</evidence>
<dbReference type="EC" id="2.7.13.3" evidence="3"/>
<dbReference type="GO" id="GO:0000155">
    <property type="term" value="F:phosphorelay sensor kinase activity"/>
    <property type="evidence" value="ECO:0007669"/>
    <property type="project" value="InterPro"/>
</dbReference>
<evidence type="ECO:0000256" key="10">
    <source>
        <dbReference type="ARBA" id="ARBA00023136"/>
    </source>
</evidence>
<proteinExistence type="predicted"/>
<name>A0A517M0M9_9BACT</name>
<dbReference type="SMART" id="SM00388">
    <property type="entry name" value="HisKA"/>
    <property type="match status" value="1"/>
</dbReference>
<dbReference type="CDD" id="cd00082">
    <property type="entry name" value="HisKA"/>
    <property type="match status" value="1"/>
</dbReference>
<sequence>MKLTTRVSAYFLVTLAIALAIYSLVFYSVSRRQIESQFEGELQGVLNSFVAVAEIEDTEVKWQPLEHSVSFGSLDEFGEVHWIVIGDKNRVVEKSRNADRAMTSLALQLAAGNASNGAMLAQIEPKRQQRVLYHRLTAPHPLALNRELDEFDELMVVVGRSTGKRDAIVSRLTLLVTLLPLAAWCVAAGLGRWIVRHALRPVSAMADQAQSIAGSDFQTRLIVQDTGDELSELGTTFNHLLDRQQAAFEQQSRFAGDAAHELRSPITVLLGQIDVTLRRPRSVDEYKSTLELLRTKTLSLQEIVEALLYLARSDGDTNSPTMQPIEFTTWLNEYASSWSSLPRAADLRLENRVEQSVSVRATSTLLARIVENLVSNAIKYSSPGSPIEVQASNDANHVVLRVTDAGCGISESDQQHLFDPFFRSSDARSKGISGNGLGLAIASRIATTLGGTLQVESTLGHGSCFTVRLPIDLNRESSTHPV</sequence>
<gene>
    <name evidence="14" type="primary">czcS</name>
    <name evidence="14" type="ORF">EC9_26260</name>
</gene>
<keyword evidence="4" id="KW-0597">Phosphoprotein</keyword>
<reference evidence="14 15" key="1">
    <citation type="submission" date="2019-02" db="EMBL/GenBank/DDBJ databases">
        <title>Deep-cultivation of Planctomycetes and their phenomic and genomic characterization uncovers novel biology.</title>
        <authorList>
            <person name="Wiegand S."/>
            <person name="Jogler M."/>
            <person name="Boedeker C."/>
            <person name="Pinto D."/>
            <person name="Vollmers J."/>
            <person name="Rivas-Marin E."/>
            <person name="Kohn T."/>
            <person name="Peeters S.H."/>
            <person name="Heuer A."/>
            <person name="Rast P."/>
            <person name="Oberbeckmann S."/>
            <person name="Bunk B."/>
            <person name="Jeske O."/>
            <person name="Meyerdierks A."/>
            <person name="Storesund J.E."/>
            <person name="Kallscheuer N."/>
            <person name="Luecker S."/>
            <person name="Lage O.M."/>
            <person name="Pohl T."/>
            <person name="Merkel B.J."/>
            <person name="Hornburger P."/>
            <person name="Mueller R.-W."/>
            <person name="Bruemmer F."/>
            <person name="Labrenz M."/>
            <person name="Spormann A.M."/>
            <person name="Op den Camp H."/>
            <person name="Overmann J."/>
            <person name="Amann R."/>
            <person name="Jetten M.S.M."/>
            <person name="Mascher T."/>
            <person name="Medema M.H."/>
            <person name="Devos D.P."/>
            <person name="Kaster A.-K."/>
            <person name="Ovreas L."/>
            <person name="Rohde M."/>
            <person name="Galperin M.Y."/>
            <person name="Jogler C."/>
        </authorList>
    </citation>
    <scope>NUCLEOTIDE SEQUENCE [LARGE SCALE GENOMIC DNA]</scope>
    <source>
        <strain evidence="14 15">EC9</strain>
    </source>
</reference>
<dbReference type="InterPro" id="IPR036097">
    <property type="entry name" value="HisK_dim/P_sf"/>
</dbReference>
<dbReference type="InterPro" id="IPR003594">
    <property type="entry name" value="HATPase_dom"/>
</dbReference>
<keyword evidence="8 11" id="KW-1133">Transmembrane helix</keyword>
<organism evidence="14 15">
    <name type="scientific">Rosistilla ulvae</name>
    <dbReference type="NCBI Taxonomy" id="1930277"/>
    <lineage>
        <taxon>Bacteria</taxon>
        <taxon>Pseudomonadati</taxon>
        <taxon>Planctomycetota</taxon>
        <taxon>Planctomycetia</taxon>
        <taxon>Pirellulales</taxon>
        <taxon>Pirellulaceae</taxon>
        <taxon>Rosistilla</taxon>
    </lineage>
</organism>
<evidence type="ECO:0000256" key="2">
    <source>
        <dbReference type="ARBA" id="ARBA00004370"/>
    </source>
</evidence>
<dbReference type="InterPro" id="IPR005467">
    <property type="entry name" value="His_kinase_dom"/>
</dbReference>
<dbReference type="PANTHER" id="PTHR45436">
    <property type="entry name" value="SENSOR HISTIDINE KINASE YKOH"/>
    <property type="match status" value="1"/>
</dbReference>
<dbReference type="Gene3D" id="6.10.340.10">
    <property type="match status" value="1"/>
</dbReference>
<dbReference type="InterPro" id="IPR036890">
    <property type="entry name" value="HATPase_C_sf"/>
</dbReference>
<dbReference type="FunFam" id="3.30.565.10:FF:000006">
    <property type="entry name" value="Sensor histidine kinase WalK"/>
    <property type="match status" value="1"/>
</dbReference>
<keyword evidence="15" id="KW-1185">Reference proteome</keyword>